<accession>A0A1J9S404</accession>
<dbReference type="RefSeq" id="XP_020130625.1">
    <property type="nucleotide sequence ID" value="XM_020272980.1"/>
</dbReference>
<dbReference type="GO" id="GO:0031505">
    <property type="term" value="P:fungal-type cell wall organization"/>
    <property type="evidence" value="ECO:0007669"/>
    <property type="project" value="UniProtKB-ARBA"/>
</dbReference>
<dbReference type="GO" id="GO:0009277">
    <property type="term" value="C:fungal-type cell wall"/>
    <property type="evidence" value="ECO:0007669"/>
    <property type="project" value="TreeGrafter"/>
</dbReference>
<feature type="compositionally biased region" description="Low complexity" evidence="7">
    <location>
        <begin position="337"/>
        <end position="354"/>
    </location>
</feature>
<keyword evidence="3" id="KW-0964">Secreted</keyword>
<gene>
    <name evidence="10" type="ORF">BKCO1_2300032</name>
</gene>
<organism evidence="10 11">
    <name type="scientific">Diplodia corticola</name>
    <dbReference type="NCBI Taxonomy" id="236234"/>
    <lineage>
        <taxon>Eukaryota</taxon>
        <taxon>Fungi</taxon>
        <taxon>Dikarya</taxon>
        <taxon>Ascomycota</taxon>
        <taxon>Pezizomycotina</taxon>
        <taxon>Dothideomycetes</taxon>
        <taxon>Dothideomycetes incertae sedis</taxon>
        <taxon>Botryosphaeriales</taxon>
        <taxon>Botryosphaeriaceae</taxon>
        <taxon>Diplodia</taxon>
    </lineage>
</organism>
<feature type="signal peptide" evidence="8">
    <location>
        <begin position="1"/>
        <end position="16"/>
    </location>
</feature>
<feature type="region of interest" description="Disordered" evidence="7">
    <location>
        <begin position="266"/>
        <end position="364"/>
    </location>
</feature>
<protein>
    <submittedName>
        <fullName evidence="10">Covalently-linked cell wall protein</fullName>
    </submittedName>
</protein>
<keyword evidence="5" id="KW-0677">Repeat</keyword>
<feature type="compositionally biased region" description="Low complexity" evidence="7">
    <location>
        <begin position="311"/>
        <end position="328"/>
    </location>
</feature>
<dbReference type="PROSITE" id="PS50256">
    <property type="entry name" value="PIR_REPEAT_2"/>
    <property type="match status" value="1"/>
</dbReference>
<evidence type="ECO:0000313" key="11">
    <source>
        <dbReference type="Proteomes" id="UP000183809"/>
    </source>
</evidence>
<dbReference type="PANTHER" id="PTHR47254">
    <property type="entry name" value="CELL WALL MANNOPROTEIN CIS3-RELATED"/>
    <property type="match status" value="1"/>
</dbReference>
<feature type="compositionally biased region" description="Polar residues" evidence="7">
    <location>
        <begin position="281"/>
        <end position="292"/>
    </location>
</feature>
<dbReference type="OrthoDB" id="5415592at2759"/>
<dbReference type="AlphaFoldDB" id="A0A1J9S404"/>
<dbReference type="Proteomes" id="UP000183809">
    <property type="component" value="Unassembled WGS sequence"/>
</dbReference>
<evidence type="ECO:0000256" key="8">
    <source>
        <dbReference type="SAM" id="SignalP"/>
    </source>
</evidence>
<evidence type="ECO:0000259" key="9">
    <source>
        <dbReference type="Pfam" id="PF22799"/>
    </source>
</evidence>
<evidence type="ECO:0000256" key="1">
    <source>
        <dbReference type="ARBA" id="ARBA00004191"/>
    </source>
</evidence>
<evidence type="ECO:0000256" key="7">
    <source>
        <dbReference type="SAM" id="MobiDB-lite"/>
    </source>
</evidence>
<dbReference type="InterPro" id="IPR054508">
    <property type="entry name" value="PIR1-like_C"/>
</dbReference>
<dbReference type="InterPro" id="IPR000420">
    <property type="entry name" value="Yeast_PIR_rpt"/>
</dbReference>
<proteinExistence type="inferred from homology"/>
<feature type="domain" description="Cell wall mannoprotein PIR1-like C-terminal" evidence="9">
    <location>
        <begin position="85"/>
        <end position="162"/>
    </location>
</feature>
<evidence type="ECO:0000313" key="10">
    <source>
        <dbReference type="EMBL" id="OJD34365.1"/>
    </source>
</evidence>
<comment type="subcellular location">
    <subcellularLocation>
        <location evidence="1">Secreted</location>
        <location evidence="1">Cell wall</location>
    </subcellularLocation>
</comment>
<keyword evidence="4 8" id="KW-0732">Signal</keyword>
<evidence type="ECO:0000256" key="5">
    <source>
        <dbReference type="ARBA" id="ARBA00022737"/>
    </source>
</evidence>
<dbReference type="Pfam" id="PF22799">
    <property type="entry name" value="PIR1-like_C"/>
    <property type="match status" value="1"/>
</dbReference>
<sequence>MKFAFALAAVAGTAMALPKAQGVTADLAPTASAPAGCQPTYAGTFQITIVNATTSSSVAKRGLLPRQEESGGPADNALELTLADGKLTDQQGRTGYIASNYQLQFDKPPQAGTIYDDGFSACSNGSLALGGSAIFYGCTSGEGATQFYNFYDRNWGSHCSPIYIEIIKGSSTSAAATQASDGQVAATTAVPVRSDGQPIATSIAASGVPVRSDGQPIATSIAASGVPVRSDGQPIATSIATAESSAAGVPVRSDGQPIASSIASAASSASAVPVRSDGQPIASTIGTPSSAAGTPVPVRSDGQPIATSIGTPVATPVSTPVSTPTAVSIRSDGQPIATGASTPSSAAGTPVSTPTPTPSQYTGDADRFSVRSGFALVGAAAVAVAMF</sequence>
<evidence type="ECO:0000256" key="2">
    <source>
        <dbReference type="ARBA" id="ARBA00022512"/>
    </source>
</evidence>
<dbReference type="GO" id="GO:0005199">
    <property type="term" value="F:structural constituent of cell wall"/>
    <property type="evidence" value="ECO:0007669"/>
    <property type="project" value="InterPro"/>
</dbReference>
<evidence type="ECO:0000256" key="3">
    <source>
        <dbReference type="ARBA" id="ARBA00022525"/>
    </source>
</evidence>
<dbReference type="InterPro" id="IPR051153">
    <property type="entry name" value="Yeast_CWMannoprotein_PIR"/>
</dbReference>
<dbReference type="GeneID" id="31013240"/>
<comment type="caution">
    <text evidence="10">The sequence shown here is derived from an EMBL/GenBank/DDBJ whole genome shotgun (WGS) entry which is preliminary data.</text>
</comment>
<dbReference type="PANTHER" id="PTHR47254:SF1">
    <property type="entry name" value="CELL WALL MANNOPROTEIN CIS3-RELATED"/>
    <property type="match status" value="1"/>
</dbReference>
<comment type="similarity">
    <text evidence="6">Belongs to the PIR protein family.</text>
</comment>
<feature type="chain" id="PRO_5012046435" evidence="8">
    <location>
        <begin position="17"/>
        <end position="387"/>
    </location>
</feature>
<name>A0A1J9S404_9PEZI</name>
<evidence type="ECO:0000256" key="4">
    <source>
        <dbReference type="ARBA" id="ARBA00022729"/>
    </source>
</evidence>
<keyword evidence="2" id="KW-0134">Cell wall</keyword>
<evidence type="ECO:0000256" key="6">
    <source>
        <dbReference type="ARBA" id="ARBA00038219"/>
    </source>
</evidence>
<reference evidence="10 11" key="1">
    <citation type="submission" date="2016-10" db="EMBL/GenBank/DDBJ databases">
        <title>Proteomics and genomics reveal pathogen-plant mechanisms compatible with a hemibiotrophic lifestyle of Diplodia corticola.</title>
        <authorList>
            <person name="Fernandes I."/>
            <person name="De Jonge R."/>
            <person name="Van De Peer Y."/>
            <person name="Devreese B."/>
            <person name="Alves A."/>
            <person name="Esteves A.C."/>
        </authorList>
    </citation>
    <scope>NUCLEOTIDE SEQUENCE [LARGE SCALE GENOMIC DNA]</scope>
    <source>
        <strain evidence="10 11">CBS 112549</strain>
    </source>
</reference>
<dbReference type="EMBL" id="MNUE01000023">
    <property type="protein sequence ID" value="OJD34365.1"/>
    <property type="molecule type" value="Genomic_DNA"/>
</dbReference>
<keyword evidence="11" id="KW-1185">Reference proteome</keyword>